<name>A0A917NZ09_9PROT</name>
<evidence type="ECO:0000313" key="1">
    <source>
        <dbReference type="EMBL" id="GGJ38718.1"/>
    </source>
</evidence>
<accession>A0A917NZ09</accession>
<dbReference type="EMBL" id="BMKW01000016">
    <property type="protein sequence ID" value="GGJ38718.1"/>
    <property type="molecule type" value="Genomic_DNA"/>
</dbReference>
<organism evidence="1 2">
    <name type="scientific">Neoroseomonas lacus</name>
    <dbReference type="NCBI Taxonomy" id="287609"/>
    <lineage>
        <taxon>Bacteria</taxon>
        <taxon>Pseudomonadati</taxon>
        <taxon>Pseudomonadota</taxon>
        <taxon>Alphaproteobacteria</taxon>
        <taxon>Acetobacterales</taxon>
        <taxon>Acetobacteraceae</taxon>
        <taxon>Neoroseomonas</taxon>
    </lineage>
</organism>
<reference evidence="1" key="1">
    <citation type="journal article" date="2014" name="Int. J. Syst. Evol. Microbiol.">
        <title>Complete genome sequence of Corynebacterium casei LMG S-19264T (=DSM 44701T), isolated from a smear-ripened cheese.</title>
        <authorList>
            <consortium name="US DOE Joint Genome Institute (JGI-PGF)"/>
            <person name="Walter F."/>
            <person name="Albersmeier A."/>
            <person name="Kalinowski J."/>
            <person name="Ruckert C."/>
        </authorList>
    </citation>
    <scope>NUCLEOTIDE SEQUENCE</scope>
    <source>
        <strain evidence="1">CGMCC 1.3617</strain>
    </source>
</reference>
<sequence length="208" mass="21183">MILSILFLLGAVVLVLLAWRSLRAARGGGTQSGAPLRLVVELARGDDRPGLRLERGDAVLFGPIAAPWAPPAALSQALGNAEATPGRLGGAMLPGTYRVVALVDLSGTDVLASGVAALDKPLREALGASALLLEAVEGGAPLLLHGADGRAGGSIGGVCLPAARFTELVGMVGPAPGLQVDIVRRRIQRAGWGGERAHRRRVGHTSGP</sequence>
<dbReference type="AlphaFoldDB" id="A0A917NZ09"/>
<comment type="caution">
    <text evidence="1">The sequence shown here is derived from an EMBL/GenBank/DDBJ whole genome shotgun (WGS) entry which is preliminary data.</text>
</comment>
<dbReference type="RefSeq" id="WP_188972515.1">
    <property type="nucleotide sequence ID" value="NZ_BMKW01000016.1"/>
</dbReference>
<protein>
    <submittedName>
        <fullName evidence="1">Uncharacterized protein</fullName>
    </submittedName>
</protein>
<proteinExistence type="predicted"/>
<evidence type="ECO:0000313" key="2">
    <source>
        <dbReference type="Proteomes" id="UP000661507"/>
    </source>
</evidence>
<gene>
    <name evidence="1" type="ORF">GCM10011320_52920</name>
</gene>
<dbReference type="Proteomes" id="UP000661507">
    <property type="component" value="Unassembled WGS sequence"/>
</dbReference>
<reference evidence="1" key="2">
    <citation type="submission" date="2020-09" db="EMBL/GenBank/DDBJ databases">
        <authorList>
            <person name="Sun Q."/>
            <person name="Zhou Y."/>
        </authorList>
    </citation>
    <scope>NUCLEOTIDE SEQUENCE</scope>
    <source>
        <strain evidence="1">CGMCC 1.3617</strain>
    </source>
</reference>
<keyword evidence="2" id="KW-1185">Reference proteome</keyword>